<organism evidence="8 9">
    <name type="scientific">Chlamydia avium</name>
    <dbReference type="NCBI Taxonomy" id="1457141"/>
    <lineage>
        <taxon>Bacteria</taxon>
        <taxon>Pseudomonadati</taxon>
        <taxon>Chlamydiota</taxon>
        <taxon>Chlamydiia</taxon>
        <taxon>Chlamydiales</taxon>
        <taxon>Chlamydiaceae</taxon>
        <taxon>Chlamydia/Chlamydophila group</taxon>
        <taxon>Chlamydia</taxon>
    </lineage>
</organism>
<dbReference type="InterPro" id="IPR001497">
    <property type="entry name" value="MethylDNA_cys_MeTrfase_AS"/>
</dbReference>
<gene>
    <name evidence="8" type="ORF">CP10881SC42_0379</name>
</gene>
<accession>A0ABN0MSY1</accession>
<evidence type="ECO:0000256" key="3">
    <source>
        <dbReference type="ARBA" id="ARBA00022679"/>
    </source>
</evidence>
<dbReference type="Proteomes" id="UP000014821">
    <property type="component" value="Unassembled WGS sequence"/>
</dbReference>
<dbReference type="EC" id="2.1.1.63" evidence="8"/>
<evidence type="ECO:0000313" key="9">
    <source>
        <dbReference type="Proteomes" id="UP000014821"/>
    </source>
</evidence>
<keyword evidence="3 8" id="KW-0808">Transferase</keyword>
<dbReference type="InterPro" id="IPR036217">
    <property type="entry name" value="MethylDNA_cys_MeTrfase_DNAb"/>
</dbReference>
<dbReference type="Gene3D" id="1.10.10.10">
    <property type="entry name" value="Winged helix-like DNA-binding domain superfamily/Winged helix DNA-binding domain"/>
    <property type="match status" value="1"/>
</dbReference>
<dbReference type="InterPro" id="IPR036388">
    <property type="entry name" value="WH-like_DNA-bd_sf"/>
</dbReference>
<keyword evidence="2 8" id="KW-0489">Methyltransferase</keyword>
<evidence type="ECO:0000256" key="2">
    <source>
        <dbReference type="ARBA" id="ARBA00022603"/>
    </source>
</evidence>
<evidence type="ECO:0000256" key="5">
    <source>
        <dbReference type="ARBA" id="ARBA00023204"/>
    </source>
</evidence>
<evidence type="ECO:0000256" key="6">
    <source>
        <dbReference type="ARBA" id="ARBA00049348"/>
    </source>
</evidence>
<dbReference type="RefSeq" id="WP_020355851.1">
    <property type="nucleotide sequence ID" value="NZ_KE360587.1"/>
</dbReference>
<comment type="caution">
    <text evidence="8">The sequence shown here is derived from an EMBL/GenBank/DDBJ whole genome shotgun (WGS) entry which is preliminary data.</text>
</comment>
<keyword evidence="4" id="KW-0227">DNA damage</keyword>
<dbReference type="PANTHER" id="PTHR10815:SF13">
    <property type="entry name" value="METHYLATED-DNA--PROTEIN-CYSTEINE METHYLTRANSFERASE"/>
    <property type="match status" value="1"/>
</dbReference>
<dbReference type="PANTHER" id="PTHR10815">
    <property type="entry name" value="METHYLATED-DNA--PROTEIN-CYSTEINE METHYLTRANSFERASE"/>
    <property type="match status" value="1"/>
</dbReference>
<dbReference type="SUPFAM" id="SSF46767">
    <property type="entry name" value="Methylated DNA-protein cysteine methyltransferase, C-terminal domain"/>
    <property type="match status" value="1"/>
</dbReference>
<comment type="catalytic activity">
    <reaction evidence="1">
        <text>a 4-O-methyl-thymidine in DNA + L-cysteinyl-[protein] = a thymidine in DNA + S-methyl-L-cysteinyl-[protein]</text>
        <dbReference type="Rhea" id="RHEA:53428"/>
        <dbReference type="Rhea" id="RHEA-COMP:10131"/>
        <dbReference type="Rhea" id="RHEA-COMP:10132"/>
        <dbReference type="Rhea" id="RHEA-COMP:13555"/>
        <dbReference type="Rhea" id="RHEA-COMP:13556"/>
        <dbReference type="ChEBI" id="CHEBI:29950"/>
        <dbReference type="ChEBI" id="CHEBI:82612"/>
        <dbReference type="ChEBI" id="CHEBI:137386"/>
        <dbReference type="ChEBI" id="CHEBI:137387"/>
        <dbReference type="EC" id="2.1.1.63"/>
    </reaction>
</comment>
<dbReference type="CDD" id="cd06445">
    <property type="entry name" value="ATase"/>
    <property type="match status" value="1"/>
</dbReference>
<name>A0ABN0MSY1_9CHLA</name>
<evidence type="ECO:0000259" key="7">
    <source>
        <dbReference type="Pfam" id="PF01035"/>
    </source>
</evidence>
<reference evidence="8" key="1">
    <citation type="submission" date="2013-04" db="EMBL/GenBank/DDBJ databases">
        <title>Genome sequence of Chlamydia psittaci 10_881_SC42.</title>
        <authorList>
            <person name="Huot-Creasy H."/>
            <person name="McCracken C.L."/>
            <person name="Humphries M."/>
            <person name="Sachse K."/>
            <person name="Laroucau K."/>
            <person name="Bavoil P."/>
            <person name="Myers G.S."/>
        </authorList>
    </citation>
    <scope>NUCLEOTIDE SEQUENCE [LARGE SCALE GENOMIC DNA]</scope>
    <source>
        <strain evidence="8">10_881_SC42</strain>
    </source>
</reference>
<dbReference type="PROSITE" id="PS00374">
    <property type="entry name" value="MGMT"/>
    <property type="match status" value="1"/>
</dbReference>
<keyword evidence="5" id="KW-0234">DNA repair</keyword>
<comment type="catalytic activity">
    <reaction evidence="6">
        <text>a 6-O-methyl-2'-deoxyguanosine in DNA + L-cysteinyl-[protein] = S-methyl-L-cysteinyl-[protein] + a 2'-deoxyguanosine in DNA</text>
        <dbReference type="Rhea" id="RHEA:24000"/>
        <dbReference type="Rhea" id="RHEA-COMP:10131"/>
        <dbReference type="Rhea" id="RHEA-COMP:10132"/>
        <dbReference type="Rhea" id="RHEA-COMP:11367"/>
        <dbReference type="Rhea" id="RHEA-COMP:11368"/>
        <dbReference type="ChEBI" id="CHEBI:29950"/>
        <dbReference type="ChEBI" id="CHEBI:82612"/>
        <dbReference type="ChEBI" id="CHEBI:85445"/>
        <dbReference type="ChEBI" id="CHEBI:85448"/>
        <dbReference type="EC" id="2.1.1.63"/>
    </reaction>
</comment>
<dbReference type="Pfam" id="PF01035">
    <property type="entry name" value="DNA_binding_1"/>
    <property type="match status" value="1"/>
</dbReference>
<sequence length="175" mass="19694">MHKDFLLIPEESKLSLSQACSQGLQVGKYPPIQVIVHFQNNSVVKTRLSVAPVFSCLFLSAGSHKAMQEILLLCTKYAQKTTLPISSYINTSILSEKQQRILNCIADVPFGETCTYQDIAKETHTHPRTVGMACKHNPFLLFFPCHRILSSNGERHYCAGEQIQNILLRFEGSLR</sequence>
<evidence type="ECO:0000256" key="1">
    <source>
        <dbReference type="ARBA" id="ARBA00001286"/>
    </source>
</evidence>
<keyword evidence="9" id="KW-1185">Reference proteome</keyword>
<evidence type="ECO:0000313" key="8">
    <source>
        <dbReference type="EMBL" id="EPP38668.1"/>
    </source>
</evidence>
<dbReference type="EMBL" id="ATND01000001">
    <property type="protein sequence ID" value="EPP38668.1"/>
    <property type="molecule type" value="Genomic_DNA"/>
</dbReference>
<dbReference type="InterPro" id="IPR014048">
    <property type="entry name" value="MethylDNA_cys_MeTrfase_DNA-bd"/>
</dbReference>
<evidence type="ECO:0000256" key="4">
    <source>
        <dbReference type="ARBA" id="ARBA00022763"/>
    </source>
</evidence>
<protein>
    <submittedName>
        <fullName evidence="8">Methylated-DNA-[]-cysteine S-methyltransferase family protein</fullName>
        <ecNumber evidence="8">2.1.1.63</ecNumber>
    </submittedName>
</protein>
<dbReference type="GO" id="GO:0032259">
    <property type="term" value="P:methylation"/>
    <property type="evidence" value="ECO:0007669"/>
    <property type="project" value="UniProtKB-KW"/>
</dbReference>
<proteinExistence type="predicted"/>
<dbReference type="GO" id="GO:0003908">
    <property type="term" value="F:methylated-DNA-[protein]-cysteine S-methyltransferase activity"/>
    <property type="evidence" value="ECO:0007669"/>
    <property type="project" value="UniProtKB-EC"/>
</dbReference>
<feature type="domain" description="Methylated-DNA-[protein]-cysteine S-methyltransferase DNA binding" evidence="7">
    <location>
        <begin position="98"/>
        <end position="172"/>
    </location>
</feature>
<dbReference type="NCBIfam" id="TIGR00589">
    <property type="entry name" value="ogt"/>
    <property type="match status" value="1"/>
</dbReference>